<sequence length="54" mass="6433">MLSDVERKNSWQLAEWRGESTPDGIQYLLERADWDVDMARNILRDYSRGDQCDQ</sequence>
<dbReference type="EMBL" id="CBSX010000106">
    <property type="protein sequence ID" value="CDH05510.1"/>
    <property type="molecule type" value="Genomic_DNA"/>
</dbReference>
<evidence type="ECO:0000313" key="2">
    <source>
        <dbReference type="Proteomes" id="UP000028483"/>
    </source>
</evidence>
<reference evidence="1" key="1">
    <citation type="submission" date="2013-07" db="EMBL/GenBank/DDBJ databases">
        <title>Sub-species coevolution in mutualistic symbiosis.</title>
        <authorList>
            <person name="Murfin K."/>
            <person name="Klassen J."/>
            <person name="Lee M."/>
            <person name="Forst S."/>
            <person name="Stock P."/>
            <person name="Goodrich-Blair H."/>
        </authorList>
    </citation>
    <scope>NUCLEOTIDE SEQUENCE [LARGE SCALE GENOMIC DNA]</scope>
    <source>
        <strain evidence="1">Oregonense</strain>
    </source>
</reference>
<proteinExistence type="predicted"/>
<dbReference type="HOGENOM" id="CLU_3049437_0_0_6"/>
<gene>
    <name evidence="1" type="ORF">XBO1_1940026</name>
</gene>
<dbReference type="Proteomes" id="UP000028483">
    <property type="component" value="Unassembled WGS sequence"/>
</dbReference>
<dbReference type="AlphaFoldDB" id="A0A077P390"/>
<comment type="caution">
    <text evidence="1">The sequence shown here is derived from an EMBL/GenBank/DDBJ whole genome shotgun (WGS) entry which is preliminary data.</text>
</comment>
<name>A0A077P390_XENBV</name>
<evidence type="ECO:0000313" key="1">
    <source>
        <dbReference type="EMBL" id="CDH05510.1"/>
    </source>
</evidence>
<accession>A0A077P390</accession>
<organism evidence="1 2">
    <name type="scientific">Xenorhabdus bovienii str. oregonense</name>
    <dbReference type="NCBI Taxonomy" id="1398202"/>
    <lineage>
        <taxon>Bacteria</taxon>
        <taxon>Pseudomonadati</taxon>
        <taxon>Pseudomonadota</taxon>
        <taxon>Gammaproteobacteria</taxon>
        <taxon>Enterobacterales</taxon>
        <taxon>Morganellaceae</taxon>
        <taxon>Xenorhabdus</taxon>
    </lineage>
</organism>
<protein>
    <submittedName>
        <fullName evidence="1">Uncharacterized protein</fullName>
    </submittedName>
</protein>